<dbReference type="GO" id="GO:0051205">
    <property type="term" value="P:protein insertion into membrane"/>
    <property type="evidence" value="ECO:0007669"/>
    <property type="project" value="TreeGrafter"/>
</dbReference>
<feature type="transmembrane region" description="Helical" evidence="13">
    <location>
        <begin position="503"/>
        <end position="520"/>
    </location>
</feature>
<evidence type="ECO:0000259" key="14">
    <source>
        <dbReference type="Pfam" id="PF02096"/>
    </source>
</evidence>
<evidence type="ECO:0000256" key="12">
    <source>
        <dbReference type="ARBA" id="ARBA00033342"/>
    </source>
</evidence>
<dbReference type="GO" id="GO:0005886">
    <property type="term" value="C:plasma membrane"/>
    <property type="evidence" value="ECO:0007669"/>
    <property type="project" value="UniProtKB-SubCell"/>
</dbReference>
<comment type="subcellular location">
    <subcellularLocation>
        <location evidence="1">Cell inner membrane</location>
        <topology evidence="1">Multi-pass membrane protein</topology>
    </subcellularLocation>
    <subcellularLocation>
        <location evidence="13">Cell membrane</location>
        <topology evidence="13">Multi-pass membrane protein</topology>
    </subcellularLocation>
</comment>
<evidence type="ECO:0000256" key="13">
    <source>
        <dbReference type="HAMAP-Rule" id="MF_01810"/>
    </source>
</evidence>
<dbReference type="GO" id="GO:0032977">
    <property type="term" value="F:membrane insertase activity"/>
    <property type="evidence" value="ECO:0007669"/>
    <property type="project" value="InterPro"/>
</dbReference>
<dbReference type="AlphaFoldDB" id="A0A1Y5HJQ0"/>
<evidence type="ECO:0000313" key="16">
    <source>
        <dbReference type="EMBL" id="OUS35933.1"/>
    </source>
</evidence>
<organism evidence="16 17">
    <name type="scientific">Oleispira antarctica</name>
    <dbReference type="NCBI Taxonomy" id="188908"/>
    <lineage>
        <taxon>Bacteria</taxon>
        <taxon>Pseudomonadati</taxon>
        <taxon>Pseudomonadota</taxon>
        <taxon>Gammaproteobacteria</taxon>
        <taxon>Oceanospirillales</taxon>
        <taxon>Oceanospirillaceae</taxon>
        <taxon>Oleispira</taxon>
    </lineage>
</organism>
<feature type="transmembrane region" description="Helical" evidence="13">
    <location>
        <begin position="360"/>
        <end position="382"/>
    </location>
</feature>
<evidence type="ECO:0000256" key="10">
    <source>
        <dbReference type="ARBA" id="ARBA00023186"/>
    </source>
</evidence>
<dbReference type="InterPro" id="IPR038221">
    <property type="entry name" value="YidC_periplasmic_sf"/>
</dbReference>
<dbReference type="CDD" id="cd20070">
    <property type="entry name" value="5TM_YidC_Alb3"/>
    <property type="match status" value="1"/>
</dbReference>
<dbReference type="NCBIfam" id="TIGR03593">
    <property type="entry name" value="yidC_nterm"/>
    <property type="match status" value="1"/>
</dbReference>
<evidence type="ECO:0000256" key="3">
    <source>
        <dbReference type="ARBA" id="ARBA00015325"/>
    </source>
</evidence>
<dbReference type="InterPro" id="IPR028053">
    <property type="entry name" value="Membr_insert_YidC_N"/>
</dbReference>
<proteinExistence type="inferred from homology"/>
<keyword evidence="4 13" id="KW-0813">Transport</keyword>
<name>A0A1Y5HJQ0_OLEAN</name>
<feature type="transmembrane region" description="Helical" evidence="13">
    <location>
        <begin position="6"/>
        <end position="23"/>
    </location>
</feature>
<evidence type="ECO:0000256" key="4">
    <source>
        <dbReference type="ARBA" id="ARBA00022448"/>
    </source>
</evidence>
<dbReference type="EMBL" id="MABE01000673">
    <property type="protein sequence ID" value="OUS35933.1"/>
    <property type="molecule type" value="Genomic_DNA"/>
</dbReference>
<comment type="function">
    <text evidence="13">Required for the insertion and/or proper folding and/or complex formation of integral membrane proteins into the membrane. Involved in integration of membrane proteins that insert both dependently and independently of the Sec translocase complex, as well as at least some lipoproteins. Aids folding of multispanning membrane proteins.</text>
</comment>
<dbReference type="NCBIfam" id="NF002352">
    <property type="entry name" value="PRK01318.1-3"/>
    <property type="match status" value="1"/>
</dbReference>
<dbReference type="PRINTS" id="PR01900">
    <property type="entry name" value="YIDCPROTEIN"/>
</dbReference>
<dbReference type="InterPro" id="IPR001708">
    <property type="entry name" value="YidC/ALB3/OXA1/COX18"/>
</dbReference>
<dbReference type="InterPro" id="IPR019998">
    <property type="entry name" value="Membr_insert_YidC"/>
</dbReference>
<dbReference type="PANTHER" id="PTHR12428:SF65">
    <property type="entry name" value="CYTOCHROME C OXIDASE ASSEMBLY PROTEIN COX18, MITOCHONDRIAL"/>
    <property type="match status" value="1"/>
</dbReference>
<comment type="similarity">
    <text evidence="2 13">Belongs to the OXA1/ALB3/YidC family. Type 1 subfamily.</text>
</comment>
<gene>
    <name evidence="13" type="primary">yidC</name>
    <name evidence="16" type="ORF">A9R00_11810</name>
</gene>
<dbReference type="NCBIfam" id="TIGR03592">
    <property type="entry name" value="yidC_oxa1_cterm"/>
    <property type="match status" value="1"/>
</dbReference>
<keyword evidence="9 13" id="KW-0472">Membrane</keyword>
<comment type="caution">
    <text evidence="16">The sequence shown here is derived from an EMBL/GenBank/DDBJ whole genome shotgun (WGS) entry which is preliminary data.</text>
</comment>
<feature type="transmembrane region" description="Helical" evidence="13">
    <location>
        <begin position="541"/>
        <end position="561"/>
    </location>
</feature>
<evidence type="ECO:0000256" key="2">
    <source>
        <dbReference type="ARBA" id="ARBA00010527"/>
    </source>
</evidence>
<keyword evidence="8 13" id="KW-1133">Transmembrane helix</keyword>
<evidence type="ECO:0000256" key="7">
    <source>
        <dbReference type="ARBA" id="ARBA00022927"/>
    </source>
</evidence>
<keyword evidence="6 13" id="KW-0812">Transmembrane</keyword>
<evidence type="ECO:0000256" key="5">
    <source>
        <dbReference type="ARBA" id="ARBA00022475"/>
    </source>
</evidence>
<feature type="domain" description="Membrane insertase YidC/Oxa/ALB C-terminal" evidence="14">
    <location>
        <begin position="397"/>
        <end position="575"/>
    </location>
</feature>
<evidence type="ECO:0000256" key="11">
    <source>
        <dbReference type="ARBA" id="ARBA00033245"/>
    </source>
</evidence>
<dbReference type="InterPro" id="IPR047196">
    <property type="entry name" value="YidC_ALB_C"/>
</dbReference>
<evidence type="ECO:0000256" key="8">
    <source>
        <dbReference type="ARBA" id="ARBA00022989"/>
    </source>
</evidence>
<dbReference type="PANTHER" id="PTHR12428">
    <property type="entry name" value="OXA1"/>
    <property type="match status" value="1"/>
</dbReference>
<keyword evidence="10 13" id="KW-0143">Chaperone</keyword>
<dbReference type="CDD" id="cd19961">
    <property type="entry name" value="EcYidC-like_peri"/>
    <property type="match status" value="1"/>
</dbReference>
<comment type="subunit">
    <text evidence="13">Interacts with the Sec translocase complex via SecD. Specifically interacts with transmembrane segments of nascent integral membrane proteins during membrane integration.</text>
</comment>
<dbReference type="PRINTS" id="PR00701">
    <property type="entry name" value="60KDINNERMP"/>
</dbReference>
<evidence type="ECO:0000256" key="6">
    <source>
        <dbReference type="ARBA" id="ARBA00022692"/>
    </source>
</evidence>
<protein>
    <recommendedName>
        <fullName evidence="3 13">Membrane protein insertase YidC</fullName>
    </recommendedName>
    <alternativeName>
        <fullName evidence="12 13">Foldase YidC</fullName>
    </alternativeName>
    <alternativeName>
        <fullName evidence="11 13">Membrane integrase YidC</fullName>
    </alternativeName>
    <alternativeName>
        <fullName evidence="13">Membrane protein YidC</fullName>
    </alternativeName>
</protein>
<dbReference type="Pfam" id="PF14849">
    <property type="entry name" value="YidC_periplas"/>
    <property type="match status" value="1"/>
</dbReference>
<keyword evidence="5 13" id="KW-1003">Cell membrane</keyword>
<dbReference type="HAMAP" id="MF_01810">
    <property type="entry name" value="YidC_type1"/>
    <property type="match status" value="1"/>
</dbReference>
<evidence type="ECO:0000256" key="9">
    <source>
        <dbReference type="ARBA" id="ARBA00023136"/>
    </source>
</evidence>
<sequence length="582" mass="64479">MDIRRFAIIFGLAISTYFLILAWNDDYGQDTVANAPIAQKSAIEVGDSPAAGEIIAAGEISSIDSSANDSDIPNVIATSIEEPEVKAQASTQLIQVKTDVLNVTINPLGGEIVEVSLPAYPADIADKDIPFVLMENNARRVYVAQSGLLDAKGKQWEKTQAYSASQVSYQLDEASDTLTVELSTQLDDVEVKKVFTFQRNNYLIDVKYQVANGSDSQWRGVFFAQLKRDRSDDPHQGSSMGMQAYLGPAITTNLSKYEKISFDDIDDKRLAESVDGGWVAMLQHYFVSAWVANPEMTHSVYAKPNKQGEYIVGFHDGKTPLLVAAGETGTVGAQLYVGPKSQYVLADVAENLDLTVDYGWLWWIAQPLFAIMNFIESGYINFLGLVDIDLGGGVGNWGVAIILLTVFIKLCFFKLSAASYRSMANMRKVAPKLAAIREQHADNKEKLGQEMMALYKKEKINPLGGCLPILVQMPVFIALYWVLAESVELRQAPFFLWINDLSAIDPYFVLPLLMGASMFVQMQLNPTPPDPVQARVMKLMPVIFTVFFLFFPSGLVLYWVVNNLLSITQQYVITKQIENADT</sequence>
<evidence type="ECO:0000256" key="1">
    <source>
        <dbReference type="ARBA" id="ARBA00004429"/>
    </source>
</evidence>
<dbReference type="Proteomes" id="UP000227088">
    <property type="component" value="Unassembled WGS sequence"/>
</dbReference>
<dbReference type="GO" id="GO:0015031">
    <property type="term" value="P:protein transport"/>
    <property type="evidence" value="ECO:0007669"/>
    <property type="project" value="UniProtKB-KW"/>
</dbReference>
<accession>A0A1Y5HJQ0</accession>
<dbReference type="Gene3D" id="2.70.98.90">
    <property type="match status" value="1"/>
</dbReference>
<evidence type="ECO:0000313" key="17">
    <source>
        <dbReference type="Proteomes" id="UP000227088"/>
    </source>
</evidence>
<dbReference type="InterPro" id="IPR028055">
    <property type="entry name" value="YidC/Oxa/ALB_C"/>
</dbReference>
<dbReference type="Pfam" id="PF02096">
    <property type="entry name" value="60KD_IMP"/>
    <property type="match status" value="1"/>
</dbReference>
<keyword evidence="7 13" id="KW-0653">Protein transport</keyword>
<reference evidence="17" key="1">
    <citation type="journal article" date="2017" name="Proc. Natl. Acad. Sci. U.S.A.">
        <title>Simulation of Deepwater Horizon oil plume reveals substrate specialization within a complex community of hydrocarbon degraders.</title>
        <authorList>
            <person name="Hu P."/>
            <person name="Dubinsky E.A."/>
            <person name="Probst A.J."/>
            <person name="Wang J."/>
            <person name="Sieber C.M.K."/>
            <person name="Tom L.M."/>
            <person name="Gardinali P."/>
            <person name="Banfield J.F."/>
            <person name="Atlas R.M."/>
            <person name="Andersen G.L."/>
        </authorList>
    </citation>
    <scope>NUCLEOTIDE SEQUENCE [LARGE SCALE GENOMIC DNA]</scope>
</reference>
<feature type="domain" description="Membrane insertase YidC N-terminal" evidence="15">
    <location>
        <begin position="94"/>
        <end position="370"/>
    </location>
</feature>
<evidence type="ECO:0000259" key="15">
    <source>
        <dbReference type="Pfam" id="PF14849"/>
    </source>
</evidence>
<feature type="transmembrane region" description="Helical" evidence="13">
    <location>
        <begin position="394"/>
        <end position="417"/>
    </location>
</feature>
<feature type="transmembrane region" description="Helical" evidence="13">
    <location>
        <begin position="460"/>
        <end position="483"/>
    </location>
</feature>